<feature type="site" description="Transition state stabilizer" evidence="16">
    <location>
        <position position="300"/>
    </location>
</feature>
<dbReference type="EC" id="3.4.11.-" evidence="17"/>
<keyword evidence="11 17" id="KW-0482">Metalloprotease</keyword>
<evidence type="ECO:0000256" key="3">
    <source>
        <dbReference type="ARBA" id="ARBA00022438"/>
    </source>
</evidence>
<keyword evidence="3 17" id="KW-0031">Aminopeptidase</keyword>
<dbReference type="InterPro" id="IPR042097">
    <property type="entry name" value="Aminopeptidase_N-like_N_sf"/>
</dbReference>
<dbReference type="CDD" id="cd09601">
    <property type="entry name" value="M1_APN-Q_like"/>
    <property type="match status" value="1"/>
</dbReference>
<dbReference type="Pfam" id="PF11838">
    <property type="entry name" value="ERAP1_C"/>
    <property type="match status" value="1"/>
</dbReference>
<dbReference type="EMBL" id="JACDTQ010003641">
    <property type="protein sequence ID" value="KAF5913518.1"/>
    <property type="molecule type" value="Genomic_DNA"/>
</dbReference>
<dbReference type="Gene3D" id="2.60.40.1910">
    <property type="match status" value="1"/>
</dbReference>
<evidence type="ECO:0000259" key="18">
    <source>
        <dbReference type="Pfam" id="PF01433"/>
    </source>
</evidence>
<feature type="domain" description="Aminopeptidase N-like N-terminal" evidence="20">
    <location>
        <begin position="1"/>
        <end position="69"/>
    </location>
</feature>
<feature type="binding site" evidence="15">
    <location>
        <position position="199"/>
    </location>
    <ligand>
        <name>Zn(2+)</name>
        <dbReference type="ChEBI" id="CHEBI:29105"/>
        <note>catalytic</note>
    </ligand>
</feature>
<keyword evidence="13" id="KW-0325">Glycoprotein</keyword>
<dbReference type="PANTHER" id="PTHR11533:SF31">
    <property type="entry name" value="AMINOPEPTIDASE Q"/>
    <property type="match status" value="1"/>
</dbReference>
<reference evidence="21 22" key="1">
    <citation type="journal article" date="2020" name="Mol. Biol. Evol.">
        <title>Interspecific Gene Flow and the Evolution of Specialization in Black and White Rhinoceros.</title>
        <authorList>
            <person name="Moodley Y."/>
            <person name="Westbury M.V."/>
            <person name="Russo I.M."/>
            <person name="Gopalakrishnan S."/>
            <person name="Rakotoarivelo A."/>
            <person name="Olsen R.A."/>
            <person name="Prost S."/>
            <person name="Tunstall T."/>
            <person name="Ryder O.A."/>
            <person name="Dalen L."/>
            <person name="Bruford M.W."/>
        </authorList>
    </citation>
    <scope>NUCLEOTIDE SEQUENCE [LARGE SCALE GENOMIC DNA]</scope>
    <source>
        <strain evidence="21">SBR-YM</strain>
        <tissue evidence="21">Skin</tissue>
    </source>
</reference>
<evidence type="ECO:0000256" key="9">
    <source>
        <dbReference type="ARBA" id="ARBA00022968"/>
    </source>
</evidence>
<keyword evidence="12" id="KW-0472">Membrane</keyword>
<accession>A0A7J7ECQ5</accession>
<evidence type="ECO:0000256" key="6">
    <source>
        <dbReference type="ARBA" id="ARBA00022723"/>
    </source>
</evidence>
<dbReference type="InterPro" id="IPR050344">
    <property type="entry name" value="Peptidase_M1_aminopeptidases"/>
</dbReference>
<keyword evidence="8 15" id="KW-0862">Zinc</keyword>
<evidence type="ECO:0000256" key="1">
    <source>
        <dbReference type="ARBA" id="ARBA00004606"/>
    </source>
</evidence>
<dbReference type="Gene3D" id="2.60.40.1730">
    <property type="entry name" value="tricorn interacting facor f3 domain"/>
    <property type="match status" value="1"/>
</dbReference>
<comment type="cofactor">
    <cofactor evidence="15 17">
        <name>Zn(2+)</name>
        <dbReference type="ChEBI" id="CHEBI:29105"/>
    </cofactor>
    <text evidence="15 17">Binds 1 zinc ion per subunit.</text>
</comment>
<evidence type="ECO:0000256" key="16">
    <source>
        <dbReference type="PIRSR" id="PIRSR634016-4"/>
    </source>
</evidence>
<dbReference type="GO" id="GO:0070006">
    <property type="term" value="F:metalloaminopeptidase activity"/>
    <property type="evidence" value="ECO:0007669"/>
    <property type="project" value="TreeGrafter"/>
</dbReference>
<evidence type="ECO:0000256" key="7">
    <source>
        <dbReference type="ARBA" id="ARBA00022801"/>
    </source>
</evidence>
<dbReference type="Gene3D" id="1.10.390.10">
    <property type="entry name" value="Neutral Protease Domain 2"/>
    <property type="match status" value="1"/>
</dbReference>
<evidence type="ECO:0000256" key="13">
    <source>
        <dbReference type="ARBA" id="ARBA00023180"/>
    </source>
</evidence>
<dbReference type="FunFam" id="1.10.390.10:FF:000015">
    <property type="entry name" value="Aminopeptidase"/>
    <property type="match status" value="1"/>
</dbReference>
<feature type="domain" description="ERAP1-like C-terminal" evidence="19">
    <location>
        <begin position="444"/>
        <end position="760"/>
    </location>
</feature>
<feature type="active site" description="Proton acceptor" evidence="14">
    <location>
        <position position="200"/>
    </location>
</feature>
<gene>
    <name evidence="21" type="ORF">HPG69_017137</name>
</gene>
<dbReference type="Pfam" id="PF17900">
    <property type="entry name" value="Peptidase_M1_N"/>
    <property type="match status" value="1"/>
</dbReference>
<dbReference type="AlphaFoldDB" id="A0A7J7ECQ5"/>
<evidence type="ECO:0000259" key="20">
    <source>
        <dbReference type="Pfam" id="PF17900"/>
    </source>
</evidence>
<dbReference type="PANTHER" id="PTHR11533">
    <property type="entry name" value="PROTEASE M1 ZINC METALLOPROTEASE"/>
    <property type="match status" value="1"/>
</dbReference>
<keyword evidence="6 15" id="KW-0479">Metal-binding</keyword>
<name>A0A7J7ECQ5_DICBM</name>
<evidence type="ECO:0000256" key="12">
    <source>
        <dbReference type="ARBA" id="ARBA00023136"/>
    </source>
</evidence>
<evidence type="ECO:0000256" key="4">
    <source>
        <dbReference type="ARBA" id="ARBA00022670"/>
    </source>
</evidence>
<protein>
    <recommendedName>
        <fullName evidence="17">Aminopeptidase</fullName>
        <ecNumber evidence="17">3.4.11.-</ecNumber>
    </recommendedName>
</protein>
<dbReference type="FunFam" id="2.60.40.1910:FF:000005">
    <property type="entry name" value="Aminopeptidase"/>
    <property type="match status" value="1"/>
</dbReference>
<feature type="binding site" evidence="15">
    <location>
        <position position="203"/>
    </location>
    <ligand>
        <name>Zn(2+)</name>
        <dbReference type="ChEBI" id="CHEBI:29105"/>
        <note>catalytic</note>
    </ligand>
</feature>
<dbReference type="GO" id="GO:0008270">
    <property type="term" value="F:zinc ion binding"/>
    <property type="evidence" value="ECO:0007669"/>
    <property type="project" value="UniProtKB-UniRule"/>
</dbReference>
<dbReference type="PRINTS" id="PR00756">
    <property type="entry name" value="ALADIPTASE"/>
</dbReference>
<evidence type="ECO:0000256" key="11">
    <source>
        <dbReference type="ARBA" id="ARBA00023049"/>
    </source>
</evidence>
<keyword evidence="7 17" id="KW-0378">Hydrolase</keyword>
<dbReference type="InterPro" id="IPR034016">
    <property type="entry name" value="M1_APN-typ"/>
</dbReference>
<evidence type="ECO:0000256" key="15">
    <source>
        <dbReference type="PIRSR" id="PIRSR634016-3"/>
    </source>
</evidence>
<comment type="subcellular location">
    <subcellularLocation>
        <location evidence="1">Membrane</location>
        <topology evidence="1">Single-pass type II membrane protein</topology>
    </subcellularLocation>
</comment>
<evidence type="ECO:0000256" key="2">
    <source>
        <dbReference type="ARBA" id="ARBA00010136"/>
    </source>
</evidence>
<keyword evidence="9" id="KW-0735">Signal-anchor</keyword>
<dbReference type="Proteomes" id="UP000551758">
    <property type="component" value="Unassembled WGS sequence"/>
</dbReference>
<dbReference type="SUPFAM" id="SSF55486">
    <property type="entry name" value="Metalloproteases ('zincins'), catalytic domain"/>
    <property type="match status" value="1"/>
</dbReference>
<keyword evidence="10" id="KW-1133">Transmembrane helix</keyword>
<keyword evidence="4 17" id="KW-0645">Protease</keyword>
<evidence type="ECO:0000313" key="22">
    <source>
        <dbReference type="Proteomes" id="UP000551758"/>
    </source>
</evidence>
<dbReference type="InterPro" id="IPR027268">
    <property type="entry name" value="Peptidase_M4/M1_CTD_sf"/>
</dbReference>
<comment type="caution">
    <text evidence="21">The sequence shown here is derived from an EMBL/GenBank/DDBJ whole genome shotgun (WGS) entry which is preliminary data.</text>
</comment>
<dbReference type="GO" id="GO:0043171">
    <property type="term" value="P:peptide catabolic process"/>
    <property type="evidence" value="ECO:0007669"/>
    <property type="project" value="TreeGrafter"/>
</dbReference>
<dbReference type="Gene3D" id="1.25.50.20">
    <property type="match status" value="1"/>
</dbReference>
<evidence type="ECO:0000256" key="5">
    <source>
        <dbReference type="ARBA" id="ARBA00022692"/>
    </source>
</evidence>
<dbReference type="GO" id="GO:0016020">
    <property type="term" value="C:membrane"/>
    <property type="evidence" value="ECO:0007669"/>
    <property type="project" value="UniProtKB-SubCell"/>
</dbReference>
<keyword evidence="22" id="KW-1185">Reference proteome</keyword>
<feature type="binding site" evidence="15">
    <location>
        <position position="234"/>
    </location>
    <ligand>
        <name>Zn(2+)</name>
        <dbReference type="ChEBI" id="CHEBI:29105"/>
        <note>catalytic</note>
    </ligand>
</feature>
<comment type="similarity">
    <text evidence="2 17">Belongs to the peptidase M1 family.</text>
</comment>
<keyword evidence="5" id="KW-0812">Transmembrane</keyword>
<dbReference type="GO" id="GO:0005737">
    <property type="term" value="C:cytoplasm"/>
    <property type="evidence" value="ECO:0007669"/>
    <property type="project" value="TreeGrafter"/>
</dbReference>
<dbReference type="Pfam" id="PF01433">
    <property type="entry name" value="Peptidase_M1"/>
    <property type="match status" value="1"/>
</dbReference>
<dbReference type="GO" id="GO:0005615">
    <property type="term" value="C:extracellular space"/>
    <property type="evidence" value="ECO:0007669"/>
    <property type="project" value="TreeGrafter"/>
</dbReference>
<proteinExistence type="inferred from homology"/>
<dbReference type="GO" id="GO:0042277">
    <property type="term" value="F:peptide binding"/>
    <property type="evidence" value="ECO:0007669"/>
    <property type="project" value="TreeGrafter"/>
</dbReference>
<evidence type="ECO:0000256" key="8">
    <source>
        <dbReference type="ARBA" id="ARBA00022833"/>
    </source>
</evidence>
<dbReference type="InterPro" id="IPR024571">
    <property type="entry name" value="ERAP1-like_C_dom"/>
</dbReference>
<dbReference type="InterPro" id="IPR045357">
    <property type="entry name" value="Aminopeptidase_N-like_N"/>
</dbReference>
<dbReference type="InterPro" id="IPR001930">
    <property type="entry name" value="Peptidase_M1"/>
</dbReference>
<evidence type="ECO:0000256" key="14">
    <source>
        <dbReference type="PIRSR" id="PIRSR634016-1"/>
    </source>
</evidence>
<dbReference type="InterPro" id="IPR014782">
    <property type="entry name" value="Peptidase_M1_dom"/>
</dbReference>
<dbReference type="SUPFAM" id="SSF63737">
    <property type="entry name" value="Leukotriene A4 hydrolase N-terminal domain"/>
    <property type="match status" value="1"/>
</dbReference>
<organism evidence="21 22">
    <name type="scientific">Diceros bicornis minor</name>
    <name type="common">South-central black rhinoceros</name>
    <dbReference type="NCBI Taxonomy" id="77932"/>
    <lineage>
        <taxon>Eukaryota</taxon>
        <taxon>Metazoa</taxon>
        <taxon>Chordata</taxon>
        <taxon>Craniata</taxon>
        <taxon>Vertebrata</taxon>
        <taxon>Euteleostomi</taxon>
        <taxon>Mammalia</taxon>
        <taxon>Eutheria</taxon>
        <taxon>Laurasiatheria</taxon>
        <taxon>Perissodactyla</taxon>
        <taxon>Rhinocerotidae</taxon>
        <taxon>Diceros</taxon>
    </lineage>
</organism>
<dbReference type="GO" id="GO:0006508">
    <property type="term" value="P:proteolysis"/>
    <property type="evidence" value="ECO:0007669"/>
    <property type="project" value="UniProtKB-KW"/>
</dbReference>
<dbReference type="FunFam" id="1.25.50.20:FF:000006">
    <property type="entry name" value="Aminopeptidase"/>
    <property type="match status" value="1"/>
</dbReference>
<feature type="domain" description="Peptidase M1 membrane alanine aminopeptidase" evidence="18">
    <location>
        <begin position="127"/>
        <end position="367"/>
    </location>
</feature>
<evidence type="ECO:0000313" key="21">
    <source>
        <dbReference type="EMBL" id="KAF5913518.1"/>
    </source>
</evidence>
<sequence length="781" mass="90828">MEPTFARYVFPCFDEPALKTTFNITIIHHPSYVALSNMPKLGQSEKEDVNGSKWTVTTFYTTPLMPTYLVAFAICDCDHVNRTERGQEENIKVIVSVLYVLVHSLYRSVEIRIWARKDAIVNGYADFALNITGPIFSFMEDLYNISYPLPKTDIIALPTFDKRAMENWGLLVFDESLLLLQPEDQLTEKKTVIFSIVSHEIGHQACESSFFPHLQKWFGNLVTMDWWNNLWLNEGFASYFEFEVINHFYPKFPRNEVFFTNILYGVLKEDHALVFRAVSMKAENFTETDEINEVFDLFTYSKGASMVRMLSSFLNENLFISALKSYLETFSYSNAEQDDLWRHFQMAIDDQSKILLPATVKSIMDSWTHQSGFPVITLNVSTGVMKQEPFYLGKVKNQTLLSHNDTWIIPILWIKNGTTQSLVWLDNSSKVFPEMQVSDSDHDWVILNLNMSGYYRVNYDKLGWKKLNQQLEKDPKAIPVIHRLQLIVDAFSLAKNNYIEIETALDLTKYLADEDEIIVWHAVLLNLVTKDLISNVNNYDLFPLLKKYLLKRLMSIWNIYSTIIHENVTTLQDDYLALTSLEELFRTACWLGLEDCLQLSRELFRNWMNHPENESVILCYGIALGNEKEWDFLLNIYNNKTKEEERMQLAFAMSCSKDPWILNRYLEYAITTSPSTFNETNIIEVVAESEVGRYIAKDFLVNNWQAVSERYGAPSLVTLIDIIGRTISTDSQIMEMQQFCSNMLEEHQRLTVHAKLQTIKNENLENKKRNARIAAWLRENT</sequence>
<evidence type="ECO:0000259" key="19">
    <source>
        <dbReference type="Pfam" id="PF11838"/>
    </source>
</evidence>
<evidence type="ECO:0000256" key="17">
    <source>
        <dbReference type="RuleBase" id="RU364040"/>
    </source>
</evidence>
<evidence type="ECO:0000256" key="10">
    <source>
        <dbReference type="ARBA" id="ARBA00022989"/>
    </source>
</evidence>